<reference evidence="2" key="1">
    <citation type="submission" date="2014-09" db="EMBL/GenBank/DDBJ databases">
        <authorList>
            <person name="Magalhaes I.L.F."/>
            <person name="Oliveira U."/>
            <person name="Santos F.R."/>
            <person name="Vidigal T.H.D.A."/>
            <person name="Brescovit A.D."/>
            <person name="Santos A.J."/>
        </authorList>
    </citation>
    <scope>NUCLEOTIDE SEQUENCE</scope>
    <source>
        <tissue evidence="2">Shoot tissue taken approximately 20 cm above the soil surface</tissue>
    </source>
</reference>
<evidence type="ECO:0000313" key="2">
    <source>
        <dbReference type="EMBL" id="JAD47760.1"/>
    </source>
</evidence>
<organism evidence="2">
    <name type="scientific">Arundo donax</name>
    <name type="common">Giant reed</name>
    <name type="synonym">Donax arundinaceus</name>
    <dbReference type="NCBI Taxonomy" id="35708"/>
    <lineage>
        <taxon>Eukaryota</taxon>
        <taxon>Viridiplantae</taxon>
        <taxon>Streptophyta</taxon>
        <taxon>Embryophyta</taxon>
        <taxon>Tracheophyta</taxon>
        <taxon>Spermatophyta</taxon>
        <taxon>Magnoliopsida</taxon>
        <taxon>Liliopsida</taxon>
        <taxon>Poales</taxon>
        <taxon>Poaceae</taxon>
        <taxon>PACMAD clade</taxon>
        <taxon>Arundinoideae</taxon>
        <taxon>Arundineae</taxon>
        <taxon>Arundo</taxon>
    </lineage>
</organism>
<keyword evidence="1" id="KW-0812">Transmembrane</keyword>
<feature type="transmembrane region" description="Helical" evidence="1">
    <location>
        <begin position="12"/>
        <end position="33"/>
    </location>
</feature>
<accession>A0A0A9AFQ7</accession>
<name>A0A0A9AFQ7_ARUDO</name>
<keyword evidence="1" id="KW-0472">Membrane</keyword>
<reference evidence="2" key="2">
    <citation type="journal article" date="2015" name="Data Brief">
        <title>Shoot transcriptome of the giant reed, Arundo donax.</title>
        <authorList>
            <person name="Barrero R.A."/>
            <person name="Guerrero F.D."/>
            <person name="Moolhuijzen P."/>
            <person name="Goolsby J.A."/>
            <person name="Tidwell J."/>
            <person name="Bellgard S.E."/>
            <person name="Bellgard M.I."/>
        </authorList>
    </citation>
    <scope>NUCLEOTIDE SEQUENCE</scope>
    <source>
        <tissue evidence="2">Shoot tissue taken approximately 20 cm above the soil surface</tissue>
    </source>
</reference>
<dbReference type="EMBL" id="GBRH01250135">
    <property type="protein sequence ID" value="JAD47760.1"/>
    <property type="molecule type" value="Transcribed_RNA"/>
</dbReference>
<dbReference type="PROSITE" id="PS51257">
    <property type="entry name" value="PROKAR_LIPOPROTEIN"/>
    <property type="match status" value="1"/>
</dbReference>
<keyword evidence="1" id="KW-1133">Transmembrane helix</keyword>
<dbReference type="AlphaFoldDB" id="A0A0A9AFQ7"/>
<evidence type="ECO:0000256" key="1">
    <source>
        <dbReference type="SAM" id="Phobius"/>
    </source>
</evidence>
<protein>
    <submittedName>
        <fullName evidence="2">Uncharacterized protein</fullName>
    </submittedName>
</protein>
<sequence length="34" mass="3948">MQTVLERGLTSTFFNVLIVISCFYYFAFSHSLLV</sequence>
<proteinExistence type="predicted"/>